<evidence type="ECO:0000313" key="11">
    <source>
        <dbReference type="EMBL" id="AUX36406.1"/>
    </source>
</evidence>
<dbReference type="SUPFAM" id="SSF52317">
    <property type="entry name" value="Class I glutamine amidotransferase-like"/>
    <property type="match status" value="1"/>
</dbReference>
<dbReference type="PANTHER" id="PTHR36175:SF1">
    <property type="entry name" value="CYANOPHYCINASE"/>
    <property type="match status" value="1"/>
</dbReference>
<dbReference type="GO" id="GO:0008236">
    <property type="term" value="F:serine-type peptidase activity"/>
    <property type="evidence" value="ECO:0007669"/>
    <property type="project" value="UniProtKB-KW"/>
</dbReference>
<evidence type="ECO:0000256" key="6">
    <source>
        <dbReference type="ARBA" id="ARBA00022670"/>
    </source>
</evidence>
<dbReference type="GO" id="GO:0004180">
    <property type="term" value="F:carboxypeptidase activity"/>
    <property type="evidence" value="ECO:0007669"/>
    <property type="project" value="UniProtKB-KW"/>
</dbReference>
<keyword evidence="11" id="KW-0121">Carboxypeptidase</keyword>
<comment type="similarity">
    <text evidence="3">Belongs to the peptidase S51 family.</text>
</comment>
<dbReference type="GO" id="GO:0006508">
    <property type="term" value="P:proteolysis"/>
    <property type="evidence" value="ECO:0007669"/>
    <property type="project" value="UniProtKB-KW"/>
</dbReference>
<dbReference type="InterPro" id="IPR011811">
    <property type="entry name" value="Peptidase_S51_cyanophycinase"/>
</dbReference>
<evidence type="ECO:0000256" key="3">
    <source>
        <dbReference type="ARBA" id="ARBA00006534"/>
    </source>
</evidence>
<keyword evidence="8" id="KW-0720">Serine protease</keyword>
<dbReference type="EC" id="3.4.15.6" evidence="4"/>
<dbReference type="PIRSF" id="PIRSF032067">
    <property type="entry name" value="Cyanophycinase"/>
    <property type="match status" value="1"/>
</dbReference>
<evidence type="ECO:0000256" key="5">
    <source>
        <dbReference type="ARBA" id="ARBA00015719"/>
    </source>
</evidence>
<dbReference type="EMBL" id="CP012672">
    <property type="protein sequence ID" value="AUX36406.1"/>
    <property type="molecule type" value="Genomic_DNA"/>
</dbReference>
<dbReference type="AlphaFoldDB" id="A0A4P2R168"/>
<name>A0A4P2R168_SORCE</name>
<dbReference type="GO" id="GO:0008241">
    <property type="term" value="F:peptidyl-dipeptidase activity"/>
    <property type="evidence" value="ECO:0007669"/>
    <property type="project" value="UniProtKB-EC"/>
</dbReference>
<protein>
    <recommendedName>
        <fullName evidence="5">Cyanophycinase</fullName>
        <ecNumber evidence="4">3.4.15.6</ecNumber>
    </recommendedName>
</protein>
<evidence type="ECO:0000256" key="10">
    <source>
        <dbReference type="SAM" id="MobiDB-lite"/>
    </source>
</evidence>
<accession>A0A4P2R168</accession>
<comment type="catalytic activity">
    <reaction evidence="1">
        <text>[L-4-(L-arginin-2-N-yl)aspartate](n) + H2O = [L-4-(L-arginin-2-N-yl)aspartate](n-1) + L-4-(L-arginin-2-N-yl)aspartate</text>
        <dbReference type="Rhea" id="RHEA:12845"/>
        <dbReference type="Rhea" id="RHEA-COMP:13728"/>
        <dbReference type="Rhea" id="RHEA-COMP:13734"/>
        <dbReference type="ChEBI" id="CHEBI:15377"/>
        <dbReference type="ChEBI" id="CHEBI:137986"/>
        <dbReference type="ChEBI" id="CHEBI:137991"/>
        <dbReference type="EC" id="3.4.15.6"/>
    </reaction>
</comment>
<dbReference type="InterPro" id="IPR005320">
    <property type="entry name" value="Peptidase_S51"/>
</dbReference>
<dbReference type="Proteomes" id="UP000295497">
    <property type="component" value="Chromosome"/>
</dbReference>
<evidence type="ECO:0000256" key="8">
    <source>
        <dbReference type="ARBA" id="ARBA00022825"/>
    </source>
</evidence>
<keyword evidence="6" id="KW-0645">Protease</keyword>
<dbReference type="RefSeq" id="WP_237244541.1">
    <property type="nucleotide sequence ID" value="NZ_CP012672.1"/>
</dbReference>
<evidence type="ECO:0000256" key="7">
    <source>
        <dbReference type="ARBA" id="ARBA00022801"/>
    </source>
</evidence>
<dbReference type="Pfam" id="PF03575">
    <property type="entry name" value="Peptidase_S51"/>
    <property type="match status" value="1"/>
</dbReference>
<sequence length="303" mass="31651">MLALIEGGEAVAPEMVGSKRNVEEPDRDPPAGGPRARPGGALVLIGGHEDKEGAREILRDVVARAAGRPIVVATVASDVAGELWVEYERVFRALGAAEVSHLDIAQRGDAGEARWLGMLEGAGCVFFTGGDQLKITSKLGGSRLADAICAVYRRGGTIAGTSAGASVMSETMLVGGAGEESAKVRGAVRMAPGLGLVRDLLVDQHFAQRGRLGRLLGAVAHNPRLLGIGIDEDTAAVIEPDRRLRALGTGAVYVVDARNLSHTNIGEEEGDRVLSLFDVRLHVLSAGDSFDLESGRPACGQPR</sequence>
<evidence type="ECO:0000256" key="1">
    <source>
        <dbReference type="ARBA" id="ARBA00001092"/>
    </source>
</evidence>
<feature type="active site" description="Charge relay system" evidence="9">
    <location>
        <position position="205"/>
    </location>
</feature>
<keyword evidence="7 11" id="KW-0378">Hydrolase</keyword>
<feature type="region of interest" description="Disordered" evidence="10">
    <location>
        <begin position="15"/>
        <end position="40"/>
    </location>
</feature>
<dbReference type="InterPro" id="IPR029062">
    <property type="entry name" value="Class_I_gatase-like"/>
</dbReference>
<dbReference type="Gene3D" id="3.40.50.880">
    <property type="match status" value="1"/>
</dbReference>
<feature type="active site" description="Charge relay system" evidence="9">
    <location>
        <position position="232"/>
    </location>
</feature>
<reference evidence="11 12" key="1">
    <citation type="submission" date="2015-09" db="EMBL/GenBank/DDBJ databases">
        <title>Sorangium comparison.</title>
        <authorList>
            <person name="Zaburannyi N."/>
            <person name="Bunk B."/>
            <person name="Overmann J."/>
            <person name="Mueller R."/>
        </authorList>
    </citation>
    <scope>NUCLEOTIDE SEQUENCE [LARGE SCALE GENOMIC DNA]</scope>
    <source>
        <strain evidence="11 12">So ce836</strain>
    </source>
</reference>
<evidence type="ECO:0000256" key="9">
    <source>
        <dbReference type="PIRSR" id="PIRSR032067-1"/>
    </source>
</evidence>
<evidence type="ECO:0000256" key="2">
    <source>
        <dbReference type="ARBA" id="ARBA00002039"/>
    </source>
</evidence>
<gene>
    <name evidence="11" type="ORF">SOCE836_086130</name>
</gene>
<comment type="function">
    <text evidence="2">Exopeptidase that catalyzes the hydrolytic cleavage of multi-L-arginyl-poly-L-aspartic acid (cyanophycin; a water-insoluble reserve polymer) into aspartate-arginine dipeptides.</text>
</comment>
<dbReference type="CDD" id="cd03145">
    <property type="entry name" value="GAT1_cyanophycinase"/>
    <property type="match status" value="1"/>
</dbReference>
<proteinExistence type="inferred from homology"/>
<dbReference type="PANTHER" id="PTHR36175">
    <property type="entry name" value="CYANOPHYCINASE"/>
    <property type="match status" value="1"/>
</dbReference>
<feature type="compositionally biased region" description="Basic and acidic residues" evidence="10">
    <location>
        <begin position="20"/>
        <end position="29"/>
    </location>
</feature>
<organism evidence="11 12">
    <name type="scientific">Sorangium cellulosum</name>
    <name type="common">Polyangium cellulosum</name>
    <dbReference type="NCBI Taxonomy" id="56"/>
    <lineage>
        <taxon>Bacteria</taxon>
        <taxon>Pseudomonadati</taxon>
        <taxon>Myxococcota</taxon>
        <taxon>Polyangia</taxon>
        <taxon>Polyangiales</taxon>
        <taxon>Polyangiaceae</taxon>
        <taxon>Sorangium</taxon>
    </lineage>
</organism>
<evidence type="ECO:0000313" key="12">
    <source>
        <dbReference type="Proteomes" id="UP000295497"/>
    </source>
</evidence>
<evidence type="ECO:0000256" key="4">
    <source>
        <dbReference type="ARBA" id="ARBA00013115"/>
    </source>
</evidence>
<dbReference type="NCBIfam" id="TIGR02069">
    <property type="entry name" value="cyanophycinase"/>
    <property type="match status" value="1"/>
</dbReference>
<feature type="active site" description="Charge relay system" evidence="9">
    <location>
        <position position="162"/>
    </location>
</feature>